<dbReference type="Proteomes" id="UP001148737">
    <property type="component" value="Unassembled WGS sequence"/>
</dbReference>
<gene>
    <name evidence="1" type="ORF">NLG97_g5715</name>
</gene>
<name>A0ACC1QS85_9HYPO</name>
<proteinExistence type="predicted"/>
<comment type="caution">
    <text evidence="1">The sequence shown here is derived from an EMBL/GenBank/DDBJ whole genome shotgun (WGS) entry which is preliminary data.</text>
</comment>
<accession>A0ACC1QS85</accession>
<dbReference type="EMBL" id="JANAKD010000672">
    <property type="protein sequence ID" value="KAJ3490812.1"/>
    <property type="molecule type" value="Genomic_DNA"/>
</dbReference>
<evidence type="ECO:0000313" key="1">
    <source>
        <dbReference type="EMBL" id="KAJ3490812.1"/>
    </source>
</evidence>
<evidence type="ECO:0000313" key="2">
    <source>
        <dbReference type="Proteomes" id="UP001148737"/>
    </source>
</evidence>
<keyword evidence="2" id="KW-1185">Reference proteome</keyword>
<sequence>MASHNLFNIVRDVYATDVDGPVDAHEAAHAAHVISIVGKLVAPEAVHVGAEDVVHARQAVQVVAVDALGADAPGEAHAEEAAGEAVSLCVSRVGGDVAAALGLGLRVAVVVAPDHLLYQMLKVVPVWGGGSEVMSEGSICTRAGFFFLRMIFLTTFLPVGAAGTTAPAPSAAWATCVSSSAMAGGVSEKSSWEVAASLERAEIGIKTLRLAMGKVLVPDAAASHRPTTRRGSMRLANK</sequence>
<organism evidence="1 2">
    <name type="scientific">Lecanicillium saksenae</name>
    <dbReference type="NCBI Taxonomy" id="468837"/>
    <lineage>
        <taxon>Eukaryota</taxon>
        <taxon>Fungi</taxon>
        <taxon>Dikarya</taxon>
        <taxon>Ascomycota</taxon>
        <taxon>Pezizomycotina</taxon>
        <taxon>Sordariomycetes</taxon>
        <taxon>Hypocreomycetidae</taxon>
        <taxon>Hypocreales</taxon>
        <taxon>Cordycipitaceae</taxon>
        <taxon>Lecanicillium</taxon>
    </lineage>
</organism>
<reference evidence="1" key="1">
    <citation type="submission" date="2022-07" db="EMBL/GenBank/DDBJ databases">
        <title>Genome Sequence of Lecanicillium saksenae.</title>
        <authorList>
            <person name="Buettner E."/>
        </authorList>
    </citation>
    <scope>NUCLEOTIDE SEQUENCE</scope>
    <source>
        <strain evidence="1">VT-O1</strain>
    </source>
</reference>
<protein>
    <submittedName>
        <fullName evidence="1">Uncharacterized protein</fullName>
    </submittedName>
</protein>